<keyword evidence="1" id="KW-0472">Membrane</keyword>
<feature type="transmembrane region" description="Helical" evidence="1">
    <location>
        <begin position="12"/>
        <end position="35"/>
    </location>
</feature>
<evidence type="ECO:0000256" key="1">
    <source>
        <dbReference type="SAM" id="Phobius"/>
    </source>
</evidence>
<keyword evidence="1" id="KW-1133">Transmembrane helix</keyword>
<name>A0A9D1ZEY0_9ACTN</name>
<gene>
    <name evidence="2" type="ORF">IAA42_06640</name>
</gene>
<protein>
    <submittedName>
        <fullName evidence="2">Uncharacterized protein</fullName>
    </submittedName>
</protein>
<feature type="transmembrane region" description="Helical" evidence="1">
    <location>
        <begin position="47"/>
        <end position="69"/>
    </location>
</feature>
<proteinExistence type="predicted"/>
<evidence type="ECO:0000313" key="2">
    <source>
        <dbReference type="EMBL" id="HIY80093.1"/>
    </source>
</evidence>
<dbReference type="AlphaFoldDB" id="A0A9D1ZEY0"/>
<evidence type="ECO:0000313" key="3">
    <source>
        <dbReference type="Proteomes" id="UP000824133"/>
    </source>
</evidence>
<reference evidence="2" key="2">
    <citation type="submission" date="2021-04" db="EMBL/GenBank/DDBJ databases">
        <authorList>
            <person name="Gilroy R."/>
        </authorList>
    </citation>
    <scope>NUCLEOTIDE SEQUENCE</scope>
    <source>
        <strain evidence="2">ChiHjej10B9-743</strain>
    </source>
</reference>
<accession>A0A9D1ZEY0</accession>
<reference evidence="2" key="1">
    <citation type="journal article" date="2021" name="PeerJ">
        <title>Extensive microbial diversity within the chicken gut microbiome revealed by metagenomics and culture.</title>
        <authorList>
            <person name="Gilroy R."/>
            <person name="Ravi A."/>
            <person name="Getino M."/>
            <person name="Pursley I."/>
            <person name="Horton D.L."/>
            <person name="Alikhan N.F."/>
            <person name="Baker D."/>
            <person name="Gharbi K."/>
            <person name="Hall N."/>
            <person name="Watson M."/>
            <person name="Adriaenssens E.M."/>
            <person name="Foster-Nyarko E."/>
            <person name="Jarju S."/>
            <person name="Secka A."/>
            <person name="Antonio M."/>
            <person name="Oren A."/>
            <person name="Chaudhuri R.R."/>
            <person name="La Ragione R."/>
            <person name="Hildebrand F."/>
            <person name="Pallen M.J."/>
        </authorList>
    </citation>
    <scope>NUCLEOTIDE SEQUENCE</scope>
    <source>
        <strain evidence="2">ChiHjej10B9-743</strain>
    </source>
</reference>
<keyword evidence="1" id="KW-0812">Transmembrane</keyword>
<organism evidence="2 3">
    <name type="scientific">Candidatus Olsenella excrementavium</name>
    <dbReference type="NCBI Taxonomy" id="2838709"/>
    <lineage>
        <taxon>Bacteria</taxon>
        <taxon>Bacillati</taxon>
        <taxon>Actinomycetota</taxon>
        <taxon>Coriobacteriia</taxon>
        <taxon>Coriobacteriales</taxon>
        <taxon>Atopobiaceae</taxon>
        <taxon>Olsenella</taxon>
    </lineage>
</organism>
<sequence>MLYYSDPTALMFLVFILLIAILIGWAYSVVLVVRLARESGSTVAPGLLWFIGFFAPLGAIVVGIYALALQMANGKTSNKQDKLPPL</sequence>
<dbReference type="Proteomes" id="UP000824133">
    <property type="component" value="Unassembled WGS sequence"/>
</dbReference>
<comment type="caution">
    <text evidence="2">The sequence shown here is derived from an EMBL/GenBank/DDBJ whole genome shotgun (WGS) entry which is preliminary data.</text>
</comment>
<dbReference type="EMBL" id="DXCP01000048">
    <property type="protein sequence ID" value="HIY80093.1"/>
    <property type="molecule type" value="Genomic_DNA"/>
</dbReference>